<organism evidence="2 3">
    <name type="scientific">Prorocentrum cordatum</name>
    <dbReference type="NCBI Taxonomy" id="2364126"/>
    <lineage>
        <taxon>Eukaryota</taxon>
        <taxon>Sar</taxon>
        <taxon>Alveolata</taxon>
        <taxon>Dinophyceae</taxon>
        <taxon>Prorocentrales</taxon>
        <taxon>Prorocentraceae</taxon>
        <taxon>Prorocentrum</taxon>
    </lineage>
</organism>
<dbReference type="EMBL" id="CAUYUJ010015630">
    <property type="protein sequence ID" value="CAK0856393.1"/>
    <property type="molecule type" value="Genomic_DNA"/>
</dbReference>
<feature type="compositionally biased region" description="Low complexity" evidence="1">
    <location>
        <begin position="262"/>
        <end position="272"/>
    </location>
</feature>
<name>A0ABN9UAS8_9DINO</name>
<proteinExistence type="predicted"/>
<evidence type="ECO:0000313" key="2">
    <source>
        <dbReference type="EMBL" id="CAK0856393.1"/>
    </source>
</evidence>
<protein>
    <submittedName>
        <fullName evidence="2">Uncharacterized protein</fullName>
    </submittedName>
</protein>
<evidence type="ECO:0000313" key="3">
    <source>
        <dbReference type="Proteomes" id="UP001189429"/>
    </source>
</evidence>
<evidence type="ECO:0000256" key="1">
    <source>
        <dbReference type="SAM" id="MobiDB-lite"/>
    </source>
</evidence>
<dbReference type="Proteomes" id="UP001189429">
    <property type="component" value="Unassembled WGS sequence"/>
</dbReference>
<gene>
    <name evidence="2" type="ORF">PCOR1329_LOCUS46791</name>
</gene>
<reference evidence="2" key="1">
    <citation type="submission" date="2023-10" db="EMBL/GenBank/DDBJ databases">
        <authorList>
            <person name="Chen Y."/>
            <person name="Shah S."/>
            <person name="Dougan E. K."/>
            <person name="Thang M."/>
            <person name="Chan C."/>
        </authorList>
    </citation>
    <scope>NUCLEOTIDE SEQUENCE [LARGE SCALE GENOMIC DNA]</scope>
</reference>
<comment type="caution">
    <text evidence="2">The sequence shown here is derived from an EMBL/GenBank/DDBJ whole genome shotgun (WGS) entry which is preliminary data.</text>
</comment>
<feature type="non-terminal residue" evidence="2">
    <location>
        <position position="1"/>
    </location>
</feature>
<keyword evidence="3" id="KW-1185">Reference proteome</keyword>
<feature type="compositionally biased region" description="Basic and acidic residues" evidence="1">
    <location>
        <begin position="232"/>
        <end position="247"/>
    </location>
</feature>
<sequence length="272" mass="29770">ILDTATVRFEPLARGRPMPDRCRQDCFLFDPILVRELSEAIARAKVLADIAGEDIEVDAAEIWVVSDPSHPRFGEQVEPGILDDAARALLRETTGVVQLDANDASSEVHVSRVNSNDLVERKSRVGGGGGLRLLGTYRTAGDKRILQAKDAVGELEETKFDDFPFDDPRAAKEYLDGILETTAIRTEERQRPDYSGLGYMLAGSTEDRGRVAVPKFTKWVAEKRHQGAFALKESRLLREKRQADEKRRGKGPKGPKGGGKSGAADSGQNNGG</sequence>
<accession>A0ABN9UAS8</accession>
<feature type="region of interest" description="Disordered" evidence="1">
    <location>
        <begin position="231"/>
        <end position="272"/>
    </location>
</feature>